<dbReference type="Proteomes" id="UP001206595">
    <property type="component" value="Unassembled WGS sequence"/>
</dbReference>
<reference evidence="2" key="2">
    <citation type="journal article" date="2022" name="Proc. Natl. Acad. Sci. U.S.A.">
        <title>Diploid-dominant life cycles characterize the early evolution of Fungi.</title>
        <authorList>
            <person name="Amses K.R."/>
            <person name="Simmons D.R."/>
            <person name="Longcore J.E."/>
            <person name="Mondo S.J."/>
            <person name="Seto K."/>
            <person name="Jeronimo G.H."/>
            <person name="Bonds A.E."/>
            <person name="Quandt C.A."/>
            <person name="Davis W.J."/>
            <person name="Chang Y."/>
            <person name="Federici B.A."/>
            <person name="Kuo A."/>
            <person name="LaButti K."/>
            <person name="Pangilinan J."/>
            <person name="Andreopoulos W."/>
            <person name="Tritt A."/>
            <person name="Riley R."/>
            <person name="Hundley H."/>
            <person name="Johnson J."/>
            <person name="Lipzen A."/>
            <person name="Barry K."/>
            <person name="Lang B.F."/>
            <person name="Cuomo C.A."/>
            <person name="Buchler N.E."/>
            <person name="Grigoriev I.V."/>
            <person name="Spatafora J.W."/>
            <person name="Stajich J.E."/>
            <person name="James T.Y."/>
        </authorList>
    </citation>
    <scope>NUCLEOTIDE SEQUENCE</scope>
    <source>
        <strain evidence="2">AG</strain>
    </source>
</reference>
<keyword evidence="1" id="KW-0812">Transmembrane</keyword>
<dbReference type="GeneID" id="75913843"/>
<keyword evidence="3" id="KW-1185">Reference proteome</keyword>
<evidence type="ECO:0000313" key="2">
    <source>
        <dbReference type="EMBL" id="KAI8580310.1"/>
    </source>
</evidence>
<proteinExistence type="predicted"/>
<comment type="caution">
    <text evidence="2">The sequence shown here is derived from an EMBL/GenBank/DDBJ whole genome shotgun (WGS) entry which is preliminary data.</text>
</comment>
<organism evidence="2 3">
    <name type="scientific">Umbelopsis ramanniana AG</name>
    <dbReference type="NCBI Taxonomy" id="1314678"/>
    <lineage>
        <taxon>Eukaryota</taxon>
        <taxon>Fungi</taxon>
        <taxon>Fungi incertae sedis</taxon>
        <taxon>Mucoromycota</taxon>
        <taxon>Mucoromycotina</taxon>
        <taxon>Umbelopsidomycetes</taxon>
        <taxon>Umbelopsidales</taxon>
        <taxon>Umbelopsidaceae</taxon>
        <taxon>Umbelopsis</taxon>
    </lineage>
</organism>
<keyword evidence="1" id="KW-1133">Transmembrane helix</keyword>
<evidence type="ECO:0000256" key="1">
    <source>
        <dbReference type="SAM" id="Phobius"/>
    </source>
</evidence>
<keyword evidence="1" id="KW-0472">Membrane</keyword>
<name>A0AAD5ECA6_UMBRA</name>
<evidence type="ECO:0000313" key="3">
    <source>
        <dbReference type="Proteomes" id="UP001206595"/>
    </source>
</evidence>
<dbReference type="EMBL" id="MU620913">
    <property type="protein sequence ID" value="KAI8580310.1"/>
    <property type="molecule type" value="Genomic_DNA"/>
</dbReference>
<feature type="transmembrane region" description="Helical" evidence="1">
    <location>
        <begin position="73"/>
        <end position="101"/>
    </location>
</feature>
<accession>A0AAD5ECA6</accession>
<dbReference type="AlphaFoldDB" id="A0AAD5ECA6"/>
<dbReference type="RefSeq" id="XP_051445314.1">
    <property type="nucleotide sequence ID" value="XM_051588498.1"/>
</dbReference>
<sequence length="142" mass="15846">MLHFGSDNVASVVLRNAVVDTYFLDGITFGEYPRVMIYCGSVSSSSLALGLTPAGKTVTDQFFFLWFWDVPPALLFSISLVMCLSACLSALEIKFFFFLVVLEIKLFNFDRCPFCLINGISIIASQSTEARAAFRRNPLNLF</sequence>
<reference evidence="2" key="1">
    <citation type="submission" date="2021-06" db="EMBL/GenBank/DDBJ databases">
        <authorList>
            <consortium name="DOE Joint Genome Institute"/>
            <person name="Mondo S.J."/>
            <person name="Amses K.R."/>
            <person name="Simmons D.R."/>
            <person name="Longcore J.E."/>
            <person name="Seto K."/>
            <person name="Alves G.H."/>
            <person name="Bonds A.E."/>
            <person name="Quandt C.A."/>
            <person name="Davis W.J."/>
            <person name="Chang Y."/>
            <person name="Letcher P.M."/>
            <person name="Powell M.J."/>
            <person name="Kuo A."/>
            <person name="Labutti K."/>
            <person name="Pangilinan J."/>
            <person name="Andreopoulos W."/>
            <person name="Tritt A."/>
            <person name="Riley R."/>
            <person name="Hundley H."/>
            <person name="Johnson J."/>
            <person name="Lipzen A."/>
            <person name="Barry K."/>
            <person name="Berbee M.L."/>
            <person name="Buchler N.E."/>
            <person name="Grigoriev I.V."/>
            <person name="Spatafora J.W."/>
            <person name="Stajich J.E."/>
            <person name="James T.Y."/>
        </authorList>
    </citation>
    <scope>NUCLEOTIDE SEQUENCE</scope>
    <source>
        <strain evidence="2">AG</strain>
    </source>
</reference>
<protein>
    <submittedName>
        <fullName evidence="2">Uncharacterized protein</fullName>
    </submittedName>
</protein>
<gene>
    <name evidence="2" type="ORF">K450DRAFT_237873</name>
</gene>